<dbReference type="AlphaFoldDB" id="A0AAF1JW82"/>
<proteinExistence type="predicted"/>
<keyword evidence="3" id="KW-1185">Reference proteome</keyword>
<protein>
    <recommendedName>
        <fullName evidence="4">Lipoprotein</fullName>
    </recommendedName>
</protein>
<sequence length="159" mass="16433">MRWITLLPGLLLGGCQALAPVAVAGGATVAAIGRSPVDVLASYATGRDCSIVRLDRRESYCAEVEPSPAAEPFCTMSLGRADCWIVPPLAYPAYVPVGDGARPLNAAQEANRTRFGPGIPLPQPLIVVEPATPPLIIIPATPAAGMEPVDSAPSARRPG</sequence>
<feature type="chain" id="PRO_5042158548" description="Lipoprotein" evidence="1">
    <location>
        <begin position="20"/>
        <end position="159"/>
    </location>
</feature>
<dbReference type="PROSITE" id="PS51257">
    <property type="entry name" value="PROKAR_LIPOPROTEIN"/>
    <property type="match status" value="1"/>
</dbReference>
<evidence type="ECO:0000256" key="1">
    <source>
        <dbReference type="SAM" id="SignalP"/>
    </source>
</evidence>
<organism evidence="2 3">
    <name type="scientific">Plastoroseomonas arctica</name>
    <dbReference type="NCBI Taxonomy" id="1509237"/>
    <lineage>
        <taxon>Bacteria</taxon>
        <taxon>Pseudomonadati</taxon>
        <taxon>Pseudomonadota</taxon>
        <taxon>Alphaproteobacteria</taxon>
        <taxon>Acetobacterales</taxon>
        <taxon>Acetobacteraceae</taxon>
        <taxon>Plastoroseomonas</taxon>
    </lineage>
</organism>
<evidence type="ECO:0008006" key="4">
    <source>
        <dbReference type="Google" id="ProtNLM"/>
    </source>
</evidence>
<gene>
    <name evidence="2" type="ORF">GXW79_07435</name>
</gene>
<keyword evidence="1" id="KW-0732">Signal</keyword>
<reference evidence="2" key="1">
    <citation type="submission" date="2020-01" db="EMBL/GenBank/DDBJ databases">
        <authorList>
            <person name="Rat A."/>
        </authorList>
    </citation>
    <scope>NUCLEOTIDE SEQUENCE</scope>
    <source>
        <strain evidence="2">LMG 28251</strain>
    </source>
</reference>
<dbReference type="EMBL" id="JAAEDH010000006">
    <property type="protein sequence ID" value="MBR0654907.1"/>
    <property type="molecule type" value="Genomic_DNA"/>
</dbReference>
<comment type="caution">
    <text evidence="2">The sequence shown here is derived from an EMBL/GenBank/DDBJ whole genome shotgun (WGS) entry which is preliminary data.</text>
</comment>
<dbReference type="Proteomes" id="UP001196068">
    <property type="component" value="Unassembled WGS sequence"/>
</dbReference>
<dbReference type="RefSeq" id="WP_211873725.1">
    <property type="nucleotide sequence ID" value="NZ_JAAEDH010000006.1"/>
</dbReference>
<accession>A0AAF1JW82</accession>
<evidence type="ECO:0000313" key="3">
    <source>
        <dbReference type="Proteomes" id="UP001196068"/>
    </source>
</evidence>
<evidence type="ECO:0000313" key="2">
    <source>
        <dbReference type="EMBL" id="MBR0654907.1"/>
    </source>
</evidence>
<feature type="signal peptide" evidence="1">
    <location>
        <begin position="1"/>
        <end position="19"/>
    </location>
</feature>
<reference evidence="2" key="2">
    <citation type="journal article" date="2021" name="Syst. Appl. Microbiol.">
        <title>Roseomonas hellenica sp. nov., isolated from roots of wild-growing Alkanna tinctoria.</title>
        <authorList>
            <person name="Rat A."/>
            <person name="Naranjo H.D."/>
            <person name="Lebbe L."/>
            <person name="Cnockaert M."/>
            <person name="Krigas N."/>
            <person name="Grigoriadou K."/>
            <person name="Maloupa E."/>
            <person name="Willems A."/>
        </authorList>
    </citation>
    <scope>NUCLEOTIDE SEQUENCE</scope>
    <source>
        <strain evidence="2">LMG 28251</strain>
    </source>
</reference>
<name>A0AAF1JW82_9PROT</name>